<dbReference type="HAMAP" id="MF_01371_B">
    <property type="entry name" value="Ribosomal_uL30_B"/>
    <property type="match status" value="1"/>
</dbReference>
<dbReference type="InterPro" id="IPR036919">
    <property type="entry name" value="Ribo_uL30_ferredoxin-like_sf"/>
</dbReference>
<comment type="subunit">
    <text evidence="2">Part of the 50S ribosomal subunit.</text>
</comment>
<evidence type="ECO:0000256" key="5">
    <source>
        <dbReference type="ARBA" id="ARBA00035492"/>
    </source>
</evidence>
<evidence type="ECO:0000256" key="1">
    <source>
        <dbReference type="ARBA" id="ARBA00007594"/>
    </source>
</evidence>
<sequence length="64" mass="7347">MKKIEITLNKSLIGRKPNQIKNAYALGLRKINQKVIKKDIAIIQGILKKINHLVSIKEIIEKEN</sequence>
<dbReference type="InterPro" id="IPR016082">
    <property type="entry name" value="Ribosomal_uL30_ferredoxin-like"/>
</dbReference>
<dbReference type="CDD" id="cd01658">
    <property type="entry name" value="Ribosomal_L30"/>
    <property type="match status" value="1"/>
</dbReference>
<dbReference type="Proteomes" id="UP001192346">
    <property type="component" value="Unassembled WGS sequence"/>
</dbReference>
<evidence type="ECO:0000256" key="2">
    <source>
        <dbReference type="ARBA" id="ARBA00011838"/>
    </source>
</evidence>
<organism evidence="7 8">
    <name type="scientific">Texas Phoenix palm phytoplasma</name>
    <dbReference type="NCBI Taxonomy" id="176709"/>
    <lineage>
        <taxon>Bacteria</taxon>
        <taxon>Bacillati</taxon>
        <taxon>Mycoplasmatota</taxon>
        <taxon>Mollicutes</taxon>
        <taxon>Acholeplasmatales</taxon>
        <taxon>Acholeplasmataceae</taxon>
        <taxon>Candidatus Phytoplasma</taxon>
        <taxon>16SrIV (Coconut lethal yellows group)</taxon>
    </lineage>
</organism>
<feature type="domain" description="Large ribosomal subunit protein uL30-like ferredoxin-like fold" evidence="6">
    <location>
        <begin position="5"/>
        <end position="54"/>
    </location>
</feature>
<dbReference type="GO" id="GO:0005840">
    <property type="term" value="C:ribosome"/>
    <property type="evidence" value="ECO:0007669"/>
    <property type="project" value="UniProtKB-KW"/>
</dbReference>
<proteinExistence type="inferred from homology"/>
<evidence type="ECO:0000313" key="8">
    <source>
        <dbReference type="Proteomes" id="UP001192346"/>
    </source>
</evidence>
<accession>A0ABS5BIJ7</accession>
<name>A0ABS5BIJ7_9MOLU</name>
<evidence type="ECO:0000256" key="3">
    <source>
        <dbReference type="ARBA" id="ARBA00022980"/>
    </source>
</evidence>
<comment type="caution">
    <text evidence="7">The sequence shown here is derived from an EMBL/GenBank/DDBJ whole genome shotgun (WGS) entry which is preliminary data.</text>
</comment>
<evidence type="ECO:0000313" key="7">
    <source>
        <dbReference type="EMBL" id="MBP3059401.1"/>
    </source>
</evidence>
<reference evidence="7" key="1">
    <citation type="submission" date="2019-10" db="EMBL/GenBank/DDBJ databases">
        <title>Whole Genome Sequencing and Characterization of Texas Phoenix Palm Decline Phytoplasma Belongs to Lethal Yellowing (16SrIV) Group.</title>
        <authorList>
            <person name="Bao M."/>
        </authorList>
    </citation>
    <scope>NUCLEOTIDE SEQUENCE [LARGE SCALE GENOMIC DNA]</scope>
    <source>
        <strain evidence="7">ACPD</strain>
    </source>
</reference>
<evidence type="ECO:0000259" key="6">
    <source>
        <dbReference type="Pfam" id="PF00327"/>
    </source>
</evidence>
<dbReference type="Gene3D" id="3.30.1390.20">
    <property type="entry name" value="Ribosomal protein L30, ferredoxin-like fold domain"/>
    <property type="match status" value="1"/>
</dbReference>
<evidence type="ECO:0000256" key="4">
    <source>
        <dbReference type="ARBA" id="ARBA00023274"/>
    </source>
</evidence>
<keyword evidence="8" id="KW-1185">Reference proteome</keyword>
<dbReference type="SUPFAM" id="SSF55129">
    <property type="entry name" value="Ribosomal protein L30p/L7e"/>
    <property type="match status" value="1"/>
</dbReference>
<keyword evidence="4" id="KW-0687">Ribonucleoprotein</keyword>
<dbReference type="NCBIfam" id="TIGR01308">
    <property type="entry name" value="rpmD_bact"/>
    <property type="match status" value="1"/>
</dbReference>
<dbReference type="InterPro" id="IPR005996">
    <property type="entry name" value="Ribosomal_uL30_bac-type"/>
</dbReference>
<protein>
    <recommendedName>
        <fullName evidence="5">50S ribosomal protein L30</fullName>
    </recommendedName>
</protein>
<keyword evidence="3 7" id="KW-0689">Ribosomal protein</keyword>
<gene>
    <name evidence="7" type="primary">rpmD</name>
    <name evidence="7" type="ORF">FEF22_001205</name>
</gene>
<dbReference type="RefSeq" id="WP_138107921.1">
    <property type="nucleotide sequence ID" value="NZ_VBRA02000009.1"/>
</dbReference>
<dbReference type="EMBL" id="VBRA02000009">
    <property type="protein sequence ID" value="MBP3059401.1"/>
    <property type="molecule type" value="Genomic_DNA"/>
</dbReference>
<dbReference type="Pfam" id="PF00327">
    <property type="entry name" value="Ribosomal_L30"/>
    <property type="match status" value="1"/>
</dbReference>
<dbReference type="PIRSF" id="PIRSF002211">
    <property type="entry name" value="Ribosomal_L30_bac-type"/>
    <property type="match status" value="1"/>
</dbReference>
<comment type="similarity">
    <text evidence="1">Belongs to the universal ribosomal protein uL30 family.</text>
</comment>